<name>A0AAV2QS65_MEGNR</name>
<dbReference type="InterPro" id="IPR017452">
    <property type="entry name" value="GPCR_Rhodpsn_7TM"/>
</dbReference>
<dbReference type="EMBL" id="CAXKWB010009961">
    <property type="protein sequence ID" value="CAL4096331.1"/>
    <property type="molecule type" value="Genomic_DNA"/>
</dbReference>
<keyword evidence="9" id="KW-0807">Transducer</keyword>
<sequence>FLVNLSVADLMMTILNCSFNFLFMLKTHWAFGAAYCTLSQFVAHLTLAASVFTLAVISFDRLLNVLRPLKPRMSKCVCLILLGAIWVASAVVASPMLFYATTFDIDPHK</sequence>
<keyword evidence="4 10" id="KW-0812">Transmembrane</keyword>
<accession>A0AAV2QS65</accession>
<keyword evidence="13" id="KW-1185">Reference proteome</keyword>
<evidence type="ECO:0000256" key="8">
    <source>
        <dbReference type="ARBA" id="ARBA00023170"/>
    </source>
</evidence>
<evidence type="ECO:0000256" key="3">
    <source>
        <dbReference type="ARBA" id="ARBA00022475"/>
    </source>
</evidence>
<evidence type="ECO:0000256" key="1">
    <source>
        <dbReference type="ARBA" id="ARBA00004651"/>
    </source>
</evidence>
<dbReference type="PANTHER" id="PTHR46925:SF2">
    <property type="entry name" value="G-PROTEIN COUPLED RECEPTOR TKR-1-RELATED"/>
    <property type="match status" value="1"/>
</dbReference>
<dbReference type="SUPFAM" id="SSF81321">
    <property type="entry name" value="Family A G protein-coupled receptor-like"/>
    <property type="match status" value="1"/>
</dbReference>
<comment type="caution">
    <text evidence="12">The sequence shown here is derived from an EMBL/GenBank/DDBJ whole genome shotgun (WGS) entry which is preliminary data.</text>
</comment>
<organism evidence="12 13">
    <name type="scientific">Meganyctiphanes norvegica</name>
    <name type="common">Northern krill</name>
    <name type="synonym">Thysanopoda norvegica</name>
    <dbReference type="NCBI Taxonomy" id="48144"/>
    <lineage>
        <taxon>Eukaryota</taxon>
        <taxon>Metazoa</taxon>
        <taxon>Ecdysozoa</taxon>
        <taxon>Arthropoda</taxon>
        <taxon>Crustacea</taxon>
        <taxon>Multicrustacea</taxon>
        <taxon>Malacostraca</taxon>
        <taxon>Eumalacostraca</taxon>
        <taxon>Eucarida</taxon>
        <taxon>Euphausiacea</taxon>
        <taxon>Euphausiidae</taxon>
        <taxon>Meganyctiphanes</taxon>
    </lineage>
</organism>
<feature type="transmembrane region" description="Helical" evidence="10">
    <location>
        <begin position="7"/>
        <end position="25"/>
    </location>
</feature>
<feature type="domain" description="G-protein coupled receptors family 1 profile" evidence="11">
    <location>
        <begin position="1"/>
        <end position="109"/>
    </location>
</feature>
<keyword evidence="6" id="KW-0297">G-protein coupled receptor</keyword>
<dbReference type="Pfam" id="PF00001">
    <property type="entry name" value="7tm_1"/>
    <property type="match status" value="1"/>
</dbReference>
<evidence type="ECO:0000313" key="12">
    <source>
        <dbReference type="EMBL" id="CAL4096331.1"/>
    </source>
</evidence>
<comment type="subcellular location">
    <subcellularLocation>
        <location evidence="1">Cell membrane</location>
        <topology evidence="1">Multi-pass membrane protein</topology>
    </subcellularLocation>
</comment>
<keyword evidence="3" id="KW-1003">Cell membrane</keyword>
<evidence type="ECO:0000313" key="13">
    <source>
        <dbReference type="Proteomes" id="UP001497623"/>
    </source>
</evidence>
<reference evidence="12 13" key="1">
    <citation type="submission" date="2024-05" db="EMBL/GenBank/DDBJ databases">
        <authorList>
            <person name="Wallberg A."/>
        </authorList>
    </citation>
    <scope>NUCLEOTIDE SEQUENCE [LARGE SCALE GENOMIC DNA]</scope>
</reference>
<evidence type="ECO:0000259" key="11">
    <source>
        <dbReference type="PROSITE" id="PS50262"/>
    </source>
</evidence>
<evidence type="ECO:0000256" key="5">
    <source>
        <dbReference type="ARBA" id="ARBA00022989"/>
    </source>
</evidence>
<feature type="non-terminal residue" evidence="12">
    <location>
        <position position="1"/>
    </location>
</feature>
<keyword evidence="5 10" id="KW-1133">Transmembrane helix</keyword>
<comment type="similarity">
    <text evidence="2">Belongs to the G-protein coupled receptor 1 family.</text>
</comment>
<dbReference type="InterPro" id="IPR000276">
    <property type="entry name" value="GPCR_Rhodpsn"/>
</dbReference>
<dbReference type="Proteomes" id="UP001497623">
    <property type="component" value="Unassembled WGS sequence"/>
</dbReference>
<evidence type="ECO:0000256" key="7">
    <source>
        <dbReference type="ARBA" id="ARBA00023136"/>
    </source>
</evidence>
<dbReference type="GO" id="GO:0004995">
    <property type="term" value="F:tachykinin receptor activity"/>
    <property type="evidence" value="ECO:0007669"/>
    <property type="project" value="InterPro"/>
</dbReference>
<evidence type="ECO:0000256" key="2">
    <source>
        <dbReference type="ARBA" id="ARBA00010663"/>
    </source>
</evidence>
<evidence type="ECO:0000256" key="6">
    <source>
        <dbReference type="ARBA" id="ARBA00023040"/>
    </source>
</evidence>
<evidence type="ECO:0000256" key="4">
    <source>
        <dbReference type="ARBA" id="ARBA00022692"/>
    </source>
</evidence>
<dbReference type="PANTHER" id="PTHR46925">
    <property type="entry name" value="G-PROTEIN COUPLED RECEPTOR TKR-1-RELATED"/>
    <property type="match status" value="1"/>
</dbReference>
<dbReference type="GO" id="GO:0005886">
    <property type="term" value="C:plasma membrane"/>
    <property type="evidence" value="ECO:0007669"/>
    <property type="project" value="UniProtKB-SubCell"/>
</dbReference>
<keyword evidence="8" id="KW-0675">Receptor</keyword>
<proteinExistence type="inferred from homology"/>
<dbReference type="InterPro" id="IPR001681">
    <property type="entry name" value="Neurokn_rcpt"/>
</dbReference>
<evidence type="ECO:0000256" key="9">
    <source>
        <dbReference type="ARBA" id="ARBA00023224"/>
    </source>
</evidence>
<dbReference type="AlphaFoldDB" id="A0AAV2QS65"/>
<dbReference type="Gene3D" id="1.20.1070.10">
    <property type="entry name" value="Rhodopsin 7-helix transmembrane proteins"/>
    <property type="match status" value="1"/>
</dbReference>
<feature type="transmembrane region" description="Helical" evidence="10">
    <location>
        <begin position="31"/>
        <end position="57"/>
    </location>
</feature>
<protein>
    <recommendedName>
        <fullName evidence="11">G-protein coupled receptors family 1 profile domain-containing protein</fullName>
    </recommendedName>
</protein>
<feature type="transmembrane region" description="Helical" evidence="10">
    <location>
        <begin position="77"/>
        <end position="100"/>
    </location>
</feature>
<keyword evidence="7 10" id="KW-0472">Membrane</keyword>
<evidence type="ECO:0000256" key="10">
    <source>
        <dbReference type="SAM" id="Phobius"/>
    </source>
</evidence>
<dbReference type="PROSITE" id="PS50262">
    <property type="entry name" value="G_PROTEIN_RECEP_F1_2"/>
    <property type="match status" value="1"/>
</dbReference>
<gene>
    <name evidence="12" type="ORF">MNOR_LOCUS15713</name>
</gene>